<protein>
    <recommendedName>
        <fullName evidence="2">Anti-sigma-W factor RsiW</fullName>
    </recommendedName>
</protein>
<evidence type="ECO:0000313" key="5">
    <source>
        <dbReference type="EMBL" id="MDA5107645.1"/>
    </source>
</evidence>
<dbReference type="Pfam" id="PF13490">
    <property type="entry name" value="zf-HC2"/>
    <property type="match status" value="1"/>
</dbReference>
<dbReference type="EMBL" id="JAPYYP010000003">
    <property type="protein sequence ID" value="MDA5107645.1"/>
    <property type="molecule type" value="Genomic_DNA"/>
</dbReference>
<evidence type="ECO:0000256" key="2">
    <source>
        <dbReference type="ARBA" id="ARBA00024438"/>
    </source>
</evidence>
<gene>
    <name evidence="5" type="ORF">O3V59_04675</name>
</gene>
<sequence length="186" mass="21241">MPHIDDLTLMMYGDNELSAEEAARVEDHLAHCFHCRQSWEQMAGEQRLLAETVFAADTSQPPLELDSLTAAQIEGIAILHRRHRRRLLWRAVLGTSALLAVAAGYLIFWQSVWFHWVSSAWNSWTSRFFWGSALWLKDNAGDLFDVPGAYVVALPLPLLLLIGLLLLVNIRFHPFPPSRLRNREVD</sequence>
<accession>A0A9X3Z2I2</accession>
<evidence type="ECO:0000256" key="3">
    <source>
        <dbReference type="SAM" id="Phobius"/>
    </source>
</evidence>
<dbReference type="RefSeq" id="WP_271139585.1">
    <property type="nucleotide sequence ID" value="NZ_JAPYYP010000003.1"/>
</dbReference>
<keyword evidence="6" id="KW-1185">Reference proteome</keyword>
<comment type="caution">
    <text evidence="5">The sequence shown here is derived from an EMBL/GenBank/DDBJ whole genome shotgun (WGS) entry which is preliminary data.</text>
</comment>
<organism evidence="5 6">
    <name type="scientific">Brevibacillus thermoruber</name>
    <dbReference type="NCBI Taxonomy" id="33942"/>
    <lineage>
        <taxon>Bacteria</taxon>
        <taxon>Bacillati</taxon>
        <taxon>Bacillota</taxon>
        <taxon>Bacilli</taxon>
        <taxon>Bacillales</taxon>
        <taxon>Paenibacillaceae</taxon>
        <taxon>Brevibacillus</taxon>
    </lineage>
</organism>
<evidence type="ECO:0000313" key="6">
    <source>
        <dbReference type="Proteomes" id="UP001151071"/>
    </source>
</evidence>
<dbReference type="InterPro" id="IPR041916">
    <property type="entry name" value="Anti_sigma_zinc_sf"/>
</dbReference>
<evidence type="ECO:0000259" key="4">
    <source>
        <dbReference type="Pfam" id="PF13490"/>
    </source>
</evidence>
<dbReference type="AlphaFoldDB" id="A0A9X3Z2I2"/>
<keyword evidence="3" id="KW-0812">Transmembrane</keyword>
<name>A0A9X3Z2I2_9BACL</name>
<dbReference type="InterPro" id="IPR027383">
    <property type="entry name" value="Znf_put"/>
</dbReference>
<keyword evidence="3" id="KW-0472">Membrane</keyword>
<reference evidence="5" key="1">
    <citation type="submission" date="2022-12" db="EMBL/GenBank/DDBJ databases">
        <title>Draft genome sequence of the thermophilic strain Brevibacillus thermoruber HT42, isolated from Los Humeros, Puebla, Mexico, with biotechnological potential.</title>
        <authorList>
            <person name="Lara Sanchez J."/>
            <person name="Solis Palacios R."/>
            <person name="Bustos Baena A.S."/>
            <person name="Ruz Baez A.E."/>
            <person name="Espinosa Luna G."/>
            <person name="Oliart Ros R.M."/>
        </authorList>
    </citation>
    <scope>NUCLEOTIDE SEQUENCE</scope>
    <source>
        <strain evidence="5">HT42</strain>
    </source>
</reference>
<evidence type="ECO:0000256" key="1">
    <source>
        <dbReference type="ARBA" id="ARBA00024353"/>
    </source>
</evidence>
<feature type="domain" description="Putative zinc-finger" evidence="4">
    <location>
        <begin position="11"/>
        <end position="36"/>
    </location>
</feature>
<dbReference type="Gene3D" id="1.10.10.1320">
    <property type="entry name" value="Anti-sigma factor, zinc-finger domain"/>
    <property type="match status" value="1"/>
</dbReference>
<keyword evidence="3" id="KW-1133">Transmembrane helix</keyword>
<comment type="similarity">
    <text evidence="1">Belongs to the zinc-associated anti-sigma factor (ZAS) superfamily. Anti-sigma-W factor family.</text>
</comment>
<proteinExistence type="inferred from homology"/>
<feature type="transmembrane region" description="Helical" evidence="3">
    <location>
        <begin position="87"/>
        <end position="108"/>
    </location>
</feature>
<dbReference type="Proteomes" id="UP001151071">
    <property type="component" value="Unassembled WGS sequence"/>
</dbReference>
<feature type="transmembrane region" description="Helical" evidence="3">
    <location>
        <begin position="149"/>
        <end position="172"/>
    </location>
</feature>